<gene>
    <name evidence="3" type="ORF">PV10_05678</name>
</gene>
<dbReference type="AlphaFoldDB" id="A0A0D1ZAU5"/>
<protein>
    <recommendedName>
        <fullName evidence="2">C2H2-type domain-containing protein</fullName>
    </recommendedName>
</protein>
<dbReference type="OrthoDB" id="4161378at2759"/>
<evidence type="ECO:0000313" key="3">
    <source>
        <dbReference type="EMBL" id="KIV91099.1"/>
    </source>
</evidence>
<sequence>MASIGISIPCFWPGCQHRSTGLGNLASHLEWKHGVTDGFGCPHCGFKHPEQENARSHIQLQHGKQENPPQASLALARYYRKRYQDTDPVAHNIPAAAFWNRGVKSNSVEGACPECDDAIEPYTKDSIIQHLRHQHRIIVDLDSTQLKSRYKRVGVDRLPKDIYQPPPITEESESSDVDEQEGFTCDDEDEEEDEDEDEDEDDNIMEMNDPVPSYTSPCETHSEYLLEAFIGCIQEESIEGFKKALEMHETREFGGRKYRVNKNLASDMKLDSKEIVCAALTPGGWRCEVPQCGATLDEIFAIDIHLEAHGALVLKNWYCGESSCYTDHERVFHTLQEFESHIATEHMGSNYSLLAQRRVPKHEVLVNSLQTRLKFIRKLVNSSDHPNMRIEASTSSVTNPDILEESGSEPVYDDSSDHVVLEEREWIRFRRFLTSGGRSGPRQDLMPAQDDEFRRHCHGSYADEGKRRPGIHHDLLPILQYSWYE</sequence>
<dbReference type="Proteomes" id="UP000054302">
    <property type="component" value="Unassembled WGS sequence"/>
</dbReference>
<proteinExistence type="predicted"/>
<keyword evidence="4" id="KW-1185">Reference proteome</keyword>
<dbReference type="SMART" id="SM00355">
    <property type="entry name" value="ZnF_C2H2"/>
    <property type="match status" value="5"/>
</dbReference>
<dbReference type="EMBL" id="KN847523">
    <property type="protein sequence ID" value="KIV91099.1"/>
    <property type="molecule type" value="Genomic_DNA"/>
</dbReference>
<organism evidence="3 4">
    <name type="scientific">Exophiala mesophila</name>
    <name type="common">Black yeast-like fungus</name>
    <dbReference type="NCBI Taxonomy" id="212818"/>
    <lineage>
        <taxon>Eukaryota</taxon>
        <taxon>Fungi</taxon>
        <taxon>Dikarya</taxon>
        <taxon>Ascomycota</taxon>
        <taxon>Pezizomycotina</taxon>
        <taxon>Eurotiomycetes</taxon>
        <taxon>Chaetothyriomycetidae</taxon>
        <taxon>Chaetothyriales</taxon>
        <taxon>Herpotrichiellaceae</taxon>
        <taxon>Exophiala</taxon>
    </lineage>
</organism>
<dbReference type="STRING" id="212818.A0A0D1ZAU5"/>
<dbReference type="PROSITE" id="PS00028">
    <property type="entry name" value="ZINC_FINGER_C2H2_1"/>
    <property type="match status" value="1"/>
</dbReference>
<evidence type="ECO:0000313" key="4">
    <source>
        <dbReference type="Proteomes" id="UP000054302"/>
    </source>
</evidence>
<evidence type="ECO:0000259" key="2">
    <source>
        <dbReference type="PROSITE" id="PS00028"/>
    </source>
</evidence>
<dbReference type="GeneID" id="27323523"/>
<reference evidence="3 4" key="1">
    <citation type="submission" date="2015-01" db="EMBL/GenBank/DDBJ databases">
        <title>The Genome Sequence of Exophiala mesophila CBS40295.</title>
        <authorList>
            <consortium name="The Broad Institute Genomics Platform"/>
            <person name="Cuomo C."/>
            <person name="de Hoog S."/>
            <person name="Gorbushina A."/>
            <person name="Stielow B."/>
            <person name="Teixiera M."/>
            <person name="Abouelleil A."/>
            <person name="Chapman S.B."/>
            <person name="Priest M."/>
            <person name="Young S.K."/>
            <person name="Wortman J."/>
            <person name="Nusbaum C."/>
            <person name="Birren B."/>
        </authorList>
    </citation>
    <scope>NUCLEOTIDE SEQUENCE [LARGE SCALE GENOMIC DNA]</scope>
    <source>
        <strain evidence="3 4">CBS 40295</strain>
    </source>
</reference>
<feature type="region of interest" description="Disordered" evidence="1">
    <location>
        <begin position="158"/>
        <end position="216"/>
    </location>
</feature>
<name>A0A0D1ZAU5_EXOME</name>
<dbReference type="InterPro" id="IPR013087">
    <property type="entry name" value="Znf_C2H2_type"/>
</dbReference>
<feature type="compositionally biased region" description="Acidic residues" evidence="1">
    <location>
        <begin position="170"/>
        <end position="204"/>
    </location>
</feature>
<dbReference type="Gene3D" id="3.30.160.60">
    <property type="entry name" value="Classic Zinc Finger"/>
    <property type="match status" value="1"/>
</dbReference>
<feature type="domain" description="C2H2-type" evidence="2">
    <location>
        <begin position="287"/>
        <end position="309"/>
    </location>
</feature>
<dbReference type="HOGENOM" id="CLU_562616_0_0_1"/>
<dbReference type="VEuPathDB" id="FungiDB:PV10_05678"/>
<dbReference type="RefSeq" id="XP_016222673.1">
    <property type="nucleotide sequence ID" value="XM_016370380.1"/>
</dbReference>
<feature type="region of interest" description="Disordered" evidence="1">
    <location>
        <begin position="394"/>
        <end position="414"/>
    </location>
</feature>
<evidence type="ECO:0000256" key="1">
    <source>
        <dbReference type="SAM" id="MobiDB-lite"/>
    </source>
</evidence>
<feature type="compositionally biased region" description="Acidic residues" evidence="1">
    <location>
        <begin position="402"/>
        <end position="414"/>
    </location>
</feature>
<accession>A0A0D1ZAU5</accession>